<dbReference type="InterPro" id="IPR008407">
    <property type="entry name" value="Brnchd-chn_aa_trnsp_AzlD"/>
</dbReference>
<dbReference type="RefSeq" id="WP_058290047.1">
    <property type="nucleotide sequence ID" value="NZ_CYSD01000032.1"/>
</dbReference>
<evidence type="ECO:0000313" key="2">
    <source>
        <dbReference type="EMBL" id="CUH78650.1"/>
    </source>
</evidence>
<feature type="transmembrane region" description="Helical" evidence="1">
    <location>
        <begin position="6"/>
        <end position="28"/>
    </location>
</feature>
<dbReference type="AlphaFoldDB" id="A0A0P1GU54"/>
<dbReference type="Pfam" id="PF05437">
    <property type="entry name" value="AzlD"/>
    <property type="match status" value="1"/>
</dbReference>
<evidence type="ECO:0000256" key="1">
    <source>
        <dbReference type="SAM" id="Phobius"/>
    </source>
</evidence>
<accession>A0A0P1GU54</accession>
<keyword evidence="1" id="KW-0812">Transmembrane</keyword>
<evidence type="ECO:0000313" key="3">
    <source>
        <dbReference type="Proteomes" id="UP000052022"/>
    </source>
</evidence>
<sequence length="98" mass="10296">MTTEIWWTVLGLGAASYAIRLGGFFLALRLPQSGAWARGLDALPGCLIMALVALMMIKGGVIEWVAGLIALLVAAKTRNLPISMLAGVSVVAGLRLFV</sequence>
<dbReference type="STRING" id="928856.SAMN04488049_12028"/>
<protein>
    <submittedName>
        <fullName evidence="2">Putative membrane protein</fullName>
    </submittedName>
</protein>
<feature type="transmembrane region" description="Helical" evidence="1">
    <location>
        <begin position="48"/>
        <end position="74"/>
    </location>
</feature>
<dbReference type="EMBL" id="CYSD01000032">
    <property type="protein sequence ID" value="CUH78650.1"/>
    <property type="molecule type" value="Genomic_DNA"/>
</dbReference>
<keyword evidence="1" id="KW-1133">Transmembrane helix</keyword>
<dbReference type="OrthoDB" id="7870157at2"/>
<reference evidence="2 3" key="1">
    <citation type="submission" date="2015-09" db="EMBL/GenBank/DDBJ databases">
        <authorList>
            <consortium name="Swine Surveillance"/>
        </authorList>
    </citation>
    <scope>NUCLEOTIDE SEQUENCE [LARGE SCALE GENOMIC DNA]</scope>
    <source>
        <strain evidence="2 3">CECT 7557</strain>
    </source>
</reference>
<name>A0A0P1GU54_9RHOB</name>
<keyword evidence="3" id="KW-1185">Reference proteome</keyword>
<organism evidence="2 3">
    <name type="scientific">Tritonibacter multivorans</name>
    <dbReference type="NCBI Taxonomy" id="928856"/>
    <lineage>
        <taxon>Bacteria</taxon>
        <taxon>Pseudomonadati</taxon>
        <taxon>Pseudomonadota</taxon>
        <taxon>Alphaproteobacteria</taxon>
        <taxon>Rhodobacterales</taxon>
        <taxon>Paracoccaceae</taxon>
        <taxon>Tritonibacter</taxon>
    </lineage>
</organism>
<gene>
    <name evidence="2" type="ORF">TRM7557_01980</name>
</gene>
<dbReference type="Proteomes" id="UP000052022">
    <property type="component" value="Unassembled WGS sequence"/>
</dbReference>
<keyword evidence="1" id="KW-0472">Membrane</keyword>
<proteinExistence type="predicted"/>